<proteinExistence type="predicted"/>
<dbReference type="InterPro" id="IPR002701">
    <property type="entry name" value="CM_II_prokaryot"/>
</dbReference>
<dbReference type="InterPro" id="IPR036979">
    <property type="entry name" value="CM_dom_sf"/>
</dbReference>
<feature type="compositionally biased region" description="Low complexity" evidence="2">
    <location>
        <begin position="116"/>
        <end position="155"/>
    </location>
</feature>
<keyword evidence="5" id="KW-1185">Reference proteome</keyword>
<dbReference type="InterPro" id="IPR036263">
    <property type="entry name" value="Chorismate_II_sf"/>
</dbReference>
<dbReference type="Proteomes" id="UP001550210">
    <property type="component" value="Unassembled WGS sequence"/>
</dbReference>
<gene>
    <name evidence="4" type="ORF">ABZZ21_19635</name>
</gene>
<dbReference type="Gene3D" id="1.20.59.10">
    <property type="entry name" value="Chorismate mutase"/>
    <property type="match status" value="1"/>
</dbReference>
<feature type="region of interest" description="Disordered" evidence="2">
    <location>
        <begin position="114"/>
        <end position="155"/>
    </location>
</feature>
<dbReference type="EMBL" id="JBEXPZ010000024">
    <property type="protein sequence ID" value="MET9846737.1"/>
    <property type="molecule type" value="Genomic_DNA"/>
</dbReference>
<evidence type="ECO:0000259" key="3">
    <source>
        <dbReference type="PROSITE" id="PS51168"/>
    </source>
</evidence>
<evidence type="ECO:0000256" key="2">
    <source>
        <dbReference type="SAM" id="MobiDB-lite"/>
    </source>
</evidence>
<dbReference type="GO" id="GO:0004106">
    <property type="term" value="F:chorismate mutase activity"/>
    <property type="evidence" value="ECO:0007669"/>
    <property type="project" value="UniProtKB-EC"/>
</dbReference>
<accession>A0ABV2UYT1</accession>
<name>A0ABV2UYT1_9ACTN</name>
<dbReference type="NCBIfam" id="NF006691">
    <property type="entry name" value="PRK09239.1"/>
    <property type="match status" value="1"/>
</dbReference>
<evidence type="ECO:0000313" key="5">
    <source>
        <dbReference type="Proteomes" id="UP001550210"/>
    </source>
</evidence>
<dbReference type="SMART" id="SM00830">
    <property type="entry name" value="CM_2"/>
    <property type="match status" value="1"/>
</dbReference>
<dbReference type="PANTHER" id="PTHR38041:SF1">
    <property type="entry name" value="CHORISMATE MUTASE"/>
    <property type="match status" value="1"/>
</dbReference>
<reference evidence="4 5" key="1">
    <citation type="submission" date="2024-06" db="EMBL/GenBank/DDBJ databases">
        <title>The Natural Products Discovery Center: Release of the First 8490 Sequenced Strains for Exploring Actinobacteria Biosynthetic Diversity.</title>
        <authorList>
            <person name="Kalkreuter E."/>
            <person name="Kautsar S.A."/>
            <person name="Yang D."/>
            <person name="Bader C.D."/>
            <person name="Teijaro C.N."/>
            <person name="Fluegel L."/>
            <person name="Davis C.M."/>
            <person name="Simpson J.R."/>
            <person name="Lauterbach L."/>
            <person name="Steele A.D."/>
            <person name="Gui C."/>
            <person name="Meng S."/>
            <person name="Li G."/>
            <person name="Viehrig K."/>
            <person name="Ye F."/>
            <person name="Su P."/>
            <person name="Kiefer A.F."/>
            <person name="Nichols A."/>
            <person name="Cepeda A.J."/>
            <person name="Yan W."/>
            <person name="Fan B."/>
            <person name="Jiang Y."/>
            <person name="Adhikari A."/>
            <person name="Zheng C.-J."/>
            <person name="Schuster L."/>
            <person name="Cowan T.M."/>
            <person name="Smanski M.J."/>
            <person name="Chevrette M.G."/>
            <person name="De Carvalho L.P.S."/>
            <person name="Shen B."/>
        </authorList>
    </citation>
    <scope>NUCLEOTIDE SEQUENCE [LARGE SCALE GENOMIC DNA]</scope>
    <source>
        <strain evidence="4 5">NPDC006434</strain>
    </source>
</reference>
<dbReference type="RefSeq" id="WP_355398009.1">
    <property type="nucleotide sequence ID" value="NZ_JBEXPZ010000024.1"/>
</dbReference>
<feature type="domain" description="Chorismate mutase" evidence="3">
    <location>
        <begin position="20"/>
        <end position="111"/>
    </location>
</feature>
<protein>
    <submittedName>
        <fullName evidence="4">Chorismate mutase</fullName>
        <ecNumber evidence="4">5.4.99.5</ecNumber>
    </submittedName>
</protein>
<dbReference type="Pfam" id="PF01817">
    <property type="entry name" value="CM_2"/>
    <property type="match status" value="1"/>
</dbReference>
<dbReference type="SUPFAM" id="SSF48600">
    <property type="entry name" value="Chorismate mutase II"/>
    <property type="match status" value="1"/>
</dbReference>
<keyword evidence="1 4" id="KW-0413">Isomerase</keyword>
<dbReference type="InterPro" id="IPR051331">
    <property type="entry name" value="Chorismate_mutase-related"/>
</dbReference>
<dbReference type="PANTHER" id="PTHR38041">
    <property type="entry name" value="CHORISMATE MUTASE"/>
    <property type="match status" value="1"/>
</dbReference>
<dbReference type="InterPro" id="IPR010951">
    <property type="entry name" value="CM_bact"/>
</dbReference>
<dbReference type="EC" id="5.4.99.5" evidence="4"/>
<evidence type="ECO:0000313" key="4">
    <source>
        <dbReference type="EMBL" id="MET9846737.1"/>
    </source>
</evidence>
<dbReference type="NCBIfam" id="TIGR01795">
    <property type="entry name" value="CM_mono_cladeE"/>
    <property type="match status" value="1"/>
</dbReference>
<dbReference type="PROSITE" id="PS51168">
    <property type="entry name" value="CHORISMATE_MUT_2"/>
    <property type="match status" value="1"/>
</dbReference>
<evidence type="ECO:0000256" key="1">
    <source>
        <dbReference type="ARBA" id="ARBA00023235"/>
    </source>
</evidence>
<comment type="caution">
    <text evidence="4">The sequence shown here is derived from an EMBL/GenBank/DDBJ whole genome shotgun (WGS) entry which is preliminary data.</text>
</comment>
<sequence>MTTSDTNEANSGAAAGEVDAEVRAELTRLRDSIDNIDAAVVHMLAERFKCTQRVGHLKAAHQLPPADPAREAQQINRLRGLAESAKLDPAFAEKLLNFIIAEVIRHHERIADDALNGTTGDNGTTGTTGNHGTAGAPATHGTTGTTANGATAGQR</sequence>
<organism evidence="4 5">
    <name type="scientific">Streptomyces ossamyceticus</name>
    <dbReference type="NCBI Taxonomy" id="249581"/>
    <lineage>
        <taxon>Bacteria</taxon>
        <taxon>Bacillati</taxon>
        <taxon>Actinomycetota</taxon>
        <taxon>Actinomycetes</taxon>
        <taxon>Kitasatosporales</taxon>
        <taxon>Streptomycetaceae</taxon>
        <taxon>Streptomyces</taxon>
    </lineage>
</organism>